<protein>
    <submittedName>
        <fullName evidence="2 3">Clathrin heavy chain</fullName>
    </submittedName>
</protein>
<dbReference type="WBParaSite" id="PgR069_g028_t01">
    <property type="protein sequence ID" value="PgR069_g028_t01"/>
    <property type="gene ID" value="PgR069_g028"/>
</dbReference>
<keyword evidence="1" id="KW-1185">Reference proteome</keyword>
<proteinExistence type="predicted"/>
<reference evidence="2 3" key="1">
    <citation type="submission" date="2022-11" db="UniProtKB">
        <authorList>
            <consortium name="WormBaseParasite"/>
        </authorList>
    </citation>
    <scope>IDENTIFICATION</scope>
</reference>
<evidence type="ECO:0000313" key="2">
    <source>
        <dbReference type="WBParaSite" id="PgR069_g028_t01"/>
    </source>
</evidence>
<dbReference type="WBParaSite" id="PgR069_g028_t02">
    <property type="protein sequence ID" value="PgR069_g028_t02"/>
    <property type="gene ID" value="PgR069_g028"/>
</dbReference>
<name>A0A915BZS2_PARUN</name>
<evidence type="ECO:0000313" key="3">
    <source>
        <dbReference type="WBParaSite" id="PgR069_g028_t02"/>
    </source>
</evidence>
<dbReference type="Proteomes" id="UP000887569">
    <property type="component" value="Unplaced"/>
</dbReference>
<evidence type="ECO:0000313" key="1">
    <source>
        <dbReference type="Proteomes" id="UP000887569"/>
    </source>
</evidence>
<accession>A0A915BZS2</accession>
<sequence length="93" mass="10904">MGIINIPQFFDEMSGNCSLHSLSFDNFLPRAPFRLRGQPRARCDCAGQTEIFSTKVNLCISVKADRQYPLSYFPFLSLWFRYIFTVFRINPKR</sequence>
<organism evidence="1 2">
    <name type="scientific">Parascaris univalens</name>
    <name type="common">Nematode worm</name>
    <dbReference type="NCBI Taxonomy" id="6257"/>
    <lineage>
        <taxon>Eukaryota</taxon>
        <taxon>Metazoa</taxon>
        <taxon>Ecdysozoa</taxon>
        <taxon>Nematoda</taxon>
        <taxon>Chromadorea</taxon>
        <taxon>Rhabditida</taxon>
        <taxon>Spirurina</taxon>
        <taxon>Ascaridomorpha</taxon>
        <taxon>Ascaridoidea</taxon>
        <taxon>Ascarididae</taxon>
        <taxon>Parascaris</taxon>
    </lineage>
</organism>
<dbReference type="AlphaFoldDB" id="A0A915BZS2"/>